<accession>A0A9N9NH05</accession>
<dbReference type="EMBL" id="CAJVPS010031195">
    <property type="protein sequence ID" value="CAG8732555.1"/>
    <property type="molecule type" value="Genomic_DNA"/>
</dbReference>
<keyword evidence="2" id="KW-1185">Reference proteome</keyword>
<feature type="non-terminal residue" evidence="1">
    <location>
        <position position="1"/>
    </location>
</feature>
<comment type="caution">
    <text evidence="1">The sequence shown here is derived from an EMBL/GenBank/DDBJ whole genome shotgun (WGS) entry which is preliminary data.</text>
</comment>
<feature type="non-terminal residue" evidence="1">
    <location>
        <position position="82"/>
    </location>
</feature>
<dbReference type="AlphaFoldDB" id="A0A9N9NH05"/>
<gene>
    <name evidence="1" type="ORF">ALEPTO_LOCUS12675</name>
</gene>
<evidence type="ECO:0000313" key="2">
    <source>
        <dbReference type="Proteomes" id="UP000789508"/>
    </source>
</evidence>
<sequence length="82" mass="9334">VQFDDPNLTYQNDLDEFNVFNVIILSAGLHEHFELGPILYSGQVISVRSFLVDLHIPPGHLVQFFTPVQLGLFWFMCSIGLL</sequence>
<evidence type="ECO:0000313" key="1">
    <source>
        <dbReference type="EMBL" id="CAG8732555.1"/>
    </source>
</evidence>
<organism evidence="1 2">
    <name type="scientific">Ambispora leptoticha</name>
    <dbReference type="NCBI Taxonomy" id="144679"/>
    <lineage>
        <taxon>Eukaryota</taxon>
        <taxon>Fungi</taxon>
        <taxon>Fungi incertae sedis</taxon>
        <taxon>Mucoromycota</taxon>
        <taxon>Glomeromycotina</taxon>
        <taxon>Glomeromycetes</taxon>
        <taxon>Archaeosporales</taxon>
        <taxon>Ambisporaceae</taxon>
        <taxon>Ambispora</taxon>
    </lineage>
</organism>
<protein>
    <submittedName>
        <fullName evidence="1">11843_t:CDS:1</fullName>
    </submittedName>
</protein>
<name>A0A9N9NH05_9GLOM</name>
<dbReference type="Proteomes" id="UP000789508">
    <property type="component" value="Unassembled WGS sequence"/>
</dbReference>
<proteinExistence type="predicted"/>
<reference evidence="1" key="1">
    <citation type="submission" date="2021-06" db="EMBL/GenBank/DDBJ databases">
        <authorList>
            <person name="Kallberg Y."/>
            <person name="Tangrot J."/>
            <person name="Rosling A."/>
        </authorList>
    </citation>
    <scope>NUCLEOTIDE SEQUENCE</scope>
    <source>
        <strain evidence="1">FL130A</strain>
    </source>
</reference>